<organism evidence="1 2">
    <name type="scientific">Nemania bipapillata</name>
    <dbReference type="NCBI Taxonomy" id="110536"/>
    <lineage>
        <taxon>Eukaryota</taxon>
        <taxon>Fungi</taxon>
        <taxon>Dikarya</taxon>
        <taxon>Ascomycota</taxon>
        <taxon>Pezizomycotina</taxon>
        <taxon>Sordariomycetes</taxon>
        <taxon>Xylariomycetidae</taxon>
        <taxon>Xylariales</taxon>
        <taxon>Xylariaceae</taxon>
        <taxon>Nemania</taxon>
    </lineage>
</organism>
<name>A0ACC2ILB8_9PEZI</name>
<dbReference type="Proteomes" id="UP001153334">
    <property type="component" value="Unassembled WGS sequence"/>
</dbReference>
<sequence>MDIPEPHQKLRPLCEICRTVPFKEIQENPNTEFDSVDLGTYSELRQRTSCPFCGLVFEMICEISRHAGFLDPDKFLDQTWSRNITSYWQGHSFDTIVAINQLRFTTGACSRLGRVVSPAPIEFDAITSLLQDCDASHQCSLSMSDEAATRLRGLRAIDIQQMCITSISSGTRYMALSYVWGMATVLHLVRDNKDELMRPHALEAYEDMIPLTIRDAIKLARKMNIG</sequence>
<dbReference type="EMBL" id="JAPESX010001246">
    <property type="protein sequence ID" value="KAJ8115958.1"/>
    <property type="molecule type" value="Genomic_DNA"/>
</dbReference>
<comment type="caution">
    <text evidence="1">The sequence shown here is derived from an EMBL/GenBank/DDBJ whole genome shotgun (WGS) entry which is preliminary data.</text>
</comment>
<proteinExistence type="predicted"/>
<evidence type="ECO:0000313" key="1">
    <source>
        <dbReference type="EMBL" id="KAJ8115958.1"/>
    </source>
</evidence>
<gene>
    <name evidence="1" type="ORF">ONZ43_g4545</name>
</gene>
<protein>
    <submittedName>
        <fullName evidence="1">Uncharacterized protein</fullName>
    </submittedName>
</protein>
<accession>A0ACC2ILB8</accession>
<reference evidence="1" key="1">
    <citation type="submission" date="2022-11" db="EMBL/GenBank/DDBJ databases">
        <title>Genome Sequence of Nemania bipapillata.</title>
        <authorList>
            <person name="Buettner E."/>
        </authorList>
    </citation>
    <scope>NUCLEOTIDE SEQUENCE</scope>
    <source>
        <strain evidence="1">CP14</strain>
    </source>
</reference>
<keyword evidence="2" id="KW-1185">Reference proteome</keyword>
<evidence type="ECO:0000313" key="2">
    <source>
        <dbReference type="Proteomes" id="UP001153334"/>
    </source>
</evidence>